<reference evidence="5" key="1">
    <citation type="journal article" date="2014" name="BMC Genomics">
        <title>Genome characteristics reveal the impact of lichenization on lichen-forming fungus Endocarpon pusillum Hedwig (Verrucariales, Ascomycota).</title>
        <authorList>
            <person name="Wang Y.-Y."/>
            <person name="Liu B."/>
            <person name="Zhang X.-Y."/>
            <person name="Zhou Q.-M."/>
            <person name="Zhang T."/>
            <person name="Li H."/>
            <person name="Yu Y.-F."/>
            <person name="Zhang X.-L."/>
            <person name="Hao X.-Y."/>
            <person name="Wang M."/>
            <person name="Wang L."/>
            <person name="Wei J.-C."/>
        </authorList>
    </citation>
    <scope>NUCLEOTIDE SEQUENCE [LARGE SCALE GENOMIC DNA]</scope>
    <source>
        <strain evidence="5">Z07020 / HMAS-L-300199</strain>
    </source>
</reference>
<protein>
    <recommendedName>
        <fullName evidence="3">BTB domain-containing protein</fullName>
    </recommendedName>
</protein>
<dbReference type="EMBL" id="KE721107">
    <property type="protein sequence ID" value="ERF72406.1"/>
    <property type="molecule type" value="Genomic_DNA"/>
</dbReference>
<evidence type="ECO:0000256" key="2">
    <source>
        <dbReference type="SAM" id="MobiDB-lite"/>
    </source>
</evidence>
<dbReference type="Pfam" id="PF00651">
    <property type="entry name" value="BTB"/>
    <property type="match status" value="1"/>
</dbReference>
<dbReference type="OrthoDB" id="10513231at2759"/>
<feature type="domain" description="BTB" evidence="3">
    <location>
        <begin position="19"/>
        <end position="86"/>
    </location>
</feature>
<dbReference type="AlphaFoldDB" id="U1GKJ6"/>
<dbReference type="Proteomes" id="UP000019373">
    <property type="component" value="Unassembled WGS sequence"/>
</dbReference>
<proteinExistence type="predicted"/>
<gene>
    <name evidence="4" type="ORF">EPUS_06035</name>
</gene>
<dbReference type="PROSITE" id="PS50097">
    <property type="entry name" value="BTB"/>
    <property type="match status" value="1"/>
</dbReference>
<dbReference type="PANTHER" id="PTHR47843">
    <property type="entry name" value="BTB DOMAIN-CONTAINING PROTEIN-RELATED"/>
    <property type="match status" value="1"/>
</dbReference>
<organism evidence="4 5">
    <name type="scientific">Endocarpon pusillum (strain Z07020 / HMAS-L-300199)</name>
    <name type="common">Lichen-forming fungus</name>
    <dbReference type="NCBI Taxonomy" id="1263415"/>
    <lineage>
        <taxon>Eukaryota</taxon>
        <taxon>Fungi</taxon>
        <taxon>Dikarya</taxon>
        <taxon>Ascomycota</taxon>
        <taxon>Pezizomycotina</taxon>
        <taxon>Eurotiomycetes</taxon>
        <taxon>Chaetothyriomycetidae</taxon>
        <taxon>Verrucariales</taxon>
        <taxon>Verrucariaceae</taxon>
        <taxon>Endocarpon</taxon>
    </lineage>
</organism>
<evidence type="ECO:0000259" key="3">
    <source>
        <dbReference type="PROSITE" id="PS50097"/>
    </source>
</evidence>
<evidence type="ECO:0000313" key="5">
    <source>
        <dbReference type="Proteomes" id="UP000019373"/>
    </source>
</evidence>
<keyword evidence="1" id="KW-0175">Coiled coil</keyword>
<accession>U1GKJ6</accession>
<dbReference type="SUPFAM" id="SSF54695">
    <property type="entry name" value="POZ domain"/>
    <property type="match status" value="1"/>
</dbReference>
<feature type="coiled-coil region" evidence="1">
    <location>
        <begin position="248"/>
        <end position="275"/>
    </location>
</feature>
<keyword evidence="5" id="KW-1185">Reference proteome</keyword>
<dbReference type="HOGENOM" id="CLU_624085_0_0_1"/>
<dbReference type="InterPro" id="IPR000210">
    <property type="entry name" value="BTB/POZ_dom"/>
</dbReference>
<dbReference type="Gene3D" id="3.30.710.10">
    <property type="entry name" value="Potassium Channel Kv1.1, Chain A"/>
    <property type="match status" value="1"/>
</dbReference>
<feature type="region of interest" description="Disordered" evidence="2">
    <location>
        <begin position="98"/>
        <end position="129"/>
    </location>
</feature>
<evidence type="ECO:0000256" key="1">
    <source>
        <dbReference type="SAM" id="Coils"/>
    </source>
</evidence>
<dbReference type="PANTHER" id="PTHR47843:SF5">
    <property type="entry name" value="BTB_POZ DOMAIN PROTEIN"/>
    <property type="match status" value="1"/>
</dbReference>
<feature type="coiled-coil region" evidence="1">
    <location>
        <begin position="343"/>
        <end position="401"/>
    </location>
</feature>
<evidence type="ECO:0000313" key="4">
    <source>
        <dbReference type="EMBL" id="ERF72406.1"/>
    </source>
</evidence>
<dbReference type="GeneID" id="19240982"/>
<sequence>MSKPSADAGNQLLRFGGLADCVVVCGDTEFNVRKDIICRGSPVLKQFCEEGLQQFGAIRLAFADYDLPTVSRVFLYLYTGNYDDGMYPNFGRNTKSIASSPGQESIHLQRHDGKRSDNKDPTGDPQPVFSRNVNALVESNLKVHLCAKALQIKSLEALALVKLESRCLNDLDPADIASIISYVYEHSTHEDLELRTMVMRSCTKNIVLVMRDAEIVSLLKKYEPLASNLLEETWAYVTQQSITEERSRKENETAIVKLEAECQELRKEKESATTSLVKYKGPNLELKSQVLSLKAGTASLASQNDSMRKKISSMTCEKSILLDEQVALRKKLRWENGISRNQQHNLQQKISSLQNKLDNANSRLRDADPANHALGRVRGENESLRKEVKWLRRMLEHAQRLVKDTTECRHCDTAFWALLKVDLHKDDVYVKCGSCGQKH</sequence>
<feature type="compositionally biased region" description="Basic and acidic residues" evidence="2">
    <location>
        <begin position="107"/>
        <end position="122"/>
    </location>
</feature>
<name>U1GKJ6_ENDPU</name>
<dbReference type="RefSeq" id="XP_007801915.1">
    <property type="nucleotide sequence ID" value="XM_007803724.1"/>
</dbReference>
<dbReference type="InterPro" id="IPR011333">
    <property type="entry name" value="SKP1/BTB/POZ_sf"/>
</dbReference>
<dbReference type="CDD" id="cd18186">
    <property type="entry name" value="BTB_POZ_ZBTB_KLHL-like"/>
    <property type="match status" value="1"/>
</dbReference>